<organism evidence="5 6">
    <name type="scientific">Papaver nudicaule</name>
    <name type="common">Iceland poppy</name>
    <dbReference type="NCBI Taxonomy" id="74823"/>
    <lineage>
        <taxon>Eukaryota</taxon>
        <taxon>Viridiplantae</taxon>
        <taxon>Streptophyta</taxon>
        <taxon>Embryophyta</taxon>
        <taxon>Tracheophyta</taxon>
        <taxon>Spermatophyta</taxon>
        <taxon>Magnoliopsida</taxon>
        <taxon>Ranunculales</taxon>
        <taxon>Papaveraceae</taxon>
        <taxon>Papaveroideae</taxon>
        <taxon>Papaver</taxon>
    </lineage>
</organism>
<dbReference type="AlphaFoldDB" id="A0AA41VLE7"/>
<evidence type="ECO:0000256" key="2">
    <source>
        <dbReference type="SAM" id="MobiDB-lite"/>
    </source>
</evidence>
<dbReference type="FunFam" id="2.30.30.490:FF:000017">
    <property type="entry name" value="Bromo-adjacent homology (BAH) domain-containing protein"/>
    <property type="match status" value="1"/>
</dbReference>
<sequence>MADTKEEEDLEFKWLKKRGIGGKKKEVQFYDSFVFDSENYSLYDCVYLYKDDEPEPYVGKLTKIWEQPGDLKKVKVLWFFRPIEVVNHIGDEEVLENELFLASGNPDSQGLTNINPLEAIAGKCNVVCTSKDVKNPQPSEEEIKAADYIFYRTFNVDTLKISDKIDEKIALVEDKFIYNRTDGKEPSSISKPVSGKTEDNGKIDGSADVSRPPVKLNALGLPENPAGCEKRNNSVRVEDEHLDAPGVTHGSLPCEIVAPKEVAITVDKQDDVLGRQEAQIKLEELLLKRIERNGKVSDTSTPLVQEKGNLKPVSGSDEADRPSKKARIDSSGKSSKKPQSKISKSLSLSKNKKEASPQISKKVGAGNLDNLARETQNTVSNSSSLSKGKDDLREQPSKKASIDSPVKSTEEPQSKISKSSSLSKDKKEASPQISKKDSADALDNLTREAQNTVSNSSSLTKGKDEPREQPSKKSRIDSPGKSAQEPHSKISSPSSLIKDKKEAGAQISRKHSADNSDKLFKEPKSTISNSSSLSKGKDKLTEQPSEKARDGHSSRTSEVPQPKISSPSSVNKEKNKDAVQTSKKTRVDDPVNSSKEPQPTISSPSSLNKDKNEVTVQPTKNGNDCNSVNSSNQPHATISTPSVVNQEKEAGVQEHIILLDSDEDDVVGVSGTMDSAPEDMSTSKIVVDTHMPEKVTLKDAKSGEKKHKLSNGNPSKPAVSRRIEKETSTDDQILEVGRRPQADRSKWFKGLPWRERMETAQDQGTLVLLENLDPSYTSAEVEDIIWHGFKENCTAKVVAKMAISSPHSGRAFVIFKSRDAAELVIEKLNDGCLMLPNGRPLVASRGSLPKSGKPLTLVGHLCIEKIKLQTQREDIKKAVSTSHCSQPNTIEYEMALEWCLLQTRADKYWKELYKQQGEETRKLRVELKSK</sequence>
<evidence type="ECO:0000256" key="1">
    <source>
        <dbReference type="PROSITE-ProRule" id="PRU00176"/>
    </source>
</evidence>
<evidence type="ECO:0000259" key="4">
    <source>
        <dbReference type="PROSITE" id="PS51038"/>
    </source>
</evidence>
<feature type="compositionally biased region" description="Polar residues" evidence="2">
    <location>
        <begin position="591"/>
        <end position="607"/>
    </location>
</feature>
<feature type="region of interest" description="Disordered" evidence="2">
    <location>
        <begin position="298"/>
        <end position="651"/>
    </location>
</feature>
<feature type="compositionally biased region" description="Low complexity" evidence="2">
    <location>
        <begin position="340"/>
        <end position="349"/>
    </location>
</feature>
<dbReference type="SMART" id="SM00439">
    <property type="entry name" value="BAH"/>
    <property type="match status" value="1"/>
</dbReference>
<feature type="compositionally biased region" description="Basic and acidic residues" evidence="2">
    <location>
        <begin position="387"/>
        <end position="401"/>
    </location>
</feature>
<dbReference type="InterPro" id="IPR035979">
    <property type="entry name" value="RBD_domain_sf"/>
</dbReference>
<feature type="compositionally biased region" description="Polar residues" evidence="2">
    <location>
        <begin position="556"/>
        <end position="570"/>
    </location>
</feature>
<feature type="compositionally biased region" description="Polar residues" evidence="2">
    <location>
        <begin position="614"/>
        <end position="645"/>
    </location>
</feature>
<dbReference type="Gene3D" id="2.30.30.490">
    <property type="match status" value="1"/>
</dbReference>
<gene>
    <name evidence="5" type="ORF">MKW94_024576</name>
</gene>
<feature type="compositionally biased region" description="Basic and acidic residues" evidence="2">
    <location>
        <begin position="511"/>
        <end position="524"/>
    </location>
</feature>
<dbReference type="EMBL" id="JAJJMA010244941">
    <property type="protein sequence ID" value="MCL7043285.1"/>
    <property type="molecule type" value="Genomic_DNA"/>
</dbReference>
<feature type="compositionally biased region" description="Polar residues" evidence="2">
    <location>
        <begin position="373"/>
        <end position="386"/>
    </location>
</feature>
<feature type="compositionally biased region" description="Polar residues" evidence="2">
    <location>
        <begin position="447"/>
        <end position="460"/>
    </location>
</feature>
<dbReference type="InterPro" id="IPR000504">
    <property type="entry name" value="RRM_dom"/>
</dbReference>
<keyword evidence="6" id="KW-1185">Reference proteome</keyword>
<feature type="compositionally biased region" description="Basic and acidic residues" evidence="2">
    <location>
        <begin position="318"/>
        <end position="330"/>
    </location>
</feature>
<dbReference type="InterPro" id="IPR043151">
    <property type="entry name" value="BAH_sf"/>
</dbReference>
<name>A0AA41VLE7_PAPNU</name>
<dbReference type="SUPFAM" id="SSF54928">
    <property type="entry name" value="RNA-binding domain, RBD"/>
    <property type="match status" value="1"/>
</dbReference>
<feature type="compositionally biased region" description="Basic and acidic residues" evidence="2">
    <location>
        <begin position="535"/>
        <end position="555"/>
    </location>
</feature>
<dbReference type="CDD" id="cd00590">
    <property type="entry name" value="RRM_SF"/>
    <property type="match status" value="1"/>
</dbReference>
<feature type="compositionally biased region" description="Low complexity" evidence="2">
    <location>
        <begin position="525"/>
        <end position="534"/>
    </location>
</feature>
<dbReference type="Gene3D" id="3.30.70.330">
    <property type="match status" value="1"/>
</dbReference>
<feature type="region of interest" description="Disordered" evidence="2">
    <location>
        <begin position="183"/>
        <end position="212"/>
    </location>
</feature>
<dbReference type="Proteomes" id="UP001177140">
    <property type="component" value="Unassembled WGS sequence"/>
</dbReference>
<dbReference type="GO" id="GO:0003682">
    <property type="term" value="F:chromatin binding"/>
    <property type="evidence" value="ECO:0007669"/>
    <property type="project" value="InterPro"/>
</dbReference>
<feature type="domain" description="BAH" evidence="4">
    <location>
        <begin position="38"/>
        <end position="165"/>
    </location>
</feature>
<dbReference type="Pfam" id="PF01426">
    <property type="entry name" value="BAH"/>
    <property type="match status" value="1"/>
</dbReference>
<dbReference type="PANTHER" id="PTHR47073">
    <property type="entry name" value="PROTEIN ANTI-SILENCING 1"/>
    <property type="match status" value="1"/>
</dbReference>
<dbReference type="PROSITE" id="PS51038">
    <property type="entry name" value="BAH"/>
    <property type="match status" value="1"/>
</dbReference>
<dbReference type="InterPro" id="IPR012677">
    <property type="entry name" value="Nucleotide-bd_a/b_plait_sf"/>
</dbReference>
<reference evidence="5" key="1">
    <citation type="submission" date="2022-03" db="EMBL/GenBank/DDBJ databases">
        <title>A functionally conserved STORR gene fusion in Papaver species that diverged 16.8 million years ago.</title>
        <authorList>
            <person name="Catania T."/>
        </authorList>
    </citation>
    <scope>NUCLEOTIDE SEQUENCE</scope>
    <source>
        <strain evidence="5">S-191538</strain>
    </source>
</reference>
<evidence type="ECO:0000259" key="3">
    <source>
        <dbReference type="PROSITE" id="PS50102"/>
    </source>
</evidence>
<comment type="caution">
    <text evidence="5">The sequence shown here is derived from an EMBL/GenBank/DDBJ whole genome shotgun (WGS) entry which is preliminary data.</text>
</comment>
<accession>A0AA41VLE7</accession>
<keyword evidence="1" id="KW-0694">RNA-binding</keyword>
<feature type="domain" description="RRM" evidence="3">
    <location>
        <begin position="765"/>
        <end position="848"/>
    </location>
</feature>
<dbReference type="PANTHER" id="PTHR47073:SF2">
    <property type="entry name" value="PROTEIN ANTI-SILENCING 1"/>
    <property type="match status" value="1"/>
</dbReference>
<protein>
    <submittedName>
        <fullName evidence="5">Uncharacterized protein</fullName>
    </submittedName>
</protein>
<feature type="region of interest" description="Disordered" evidence="2">
    <location>
        <begin position="698"/>
        <end position="728"/>
    </location>
</feature>
<dbReference type="GO" id="GO:0003723">
    <property type="term" value="F:RNA binding"/>
    <property type="evidence" value="ECO:0007669"/>
    <property type="project" value="UniProtKB-UniRule"/>
</dbReference>
<dbReference type="InterPro" id="IPR001025">
    <property type="entry name" value="BAH_dom"/>
</dbReference>
<feature type="compositionally biased region" description="Basic and acidic residues" evidence="2">
    <location>
        <begin position="461"/>
        <end position="488"/>
    </location>
</feature>
<evidence type="ECO:0000313" key="5">
    <source>
        <dbReference type="EMBL" id="MCL7043285.1"/>
    </source>
</evidence>
<feature type="compositionally biased region" description="Basic and acidic residues" evidence="2">
    <location>
        <begin position="423"/>
        <end position="439"/>
    </location>
</feature>
<dbReference type="PROSITE" id="PS50102">
    <property type="entry name" value="RRM"/>
    <property type="match status" value="1"/>
</dbReference>
<evidence type="ECO:0000313" key="6">
    <source>
        <dbReference type="Proteomes" id="UP001177140"/>
    </source>
</evidence>
<proteinExistence type="predicted"/>